<reference evidence="1 2" key="1">
    <citation type="submission" date="2017-01" db="EMBL/GenBank/DDBJ databases">
        <title>Genome sequence of Rhodoferax antarcticus ANT.BR, a psychrophilic purple nonsulfur bacterium from an Antarctic microbial mat.</title>
        <authorList>
            <person name="Baker J."/>
            <person name="Riester C."/>
            <person name="Skinner B."/>
            <person name="Newell A."/>
            <person name="Swingley W."/>
            <person name="Madigan M."/>
            <person name="Jung D."/>
            <person name="Asao M."/>
            <person name="Chen M."/>
            <person name="Loughlin P."/>
            <person name="Pan H."/>
            <person name="Lin S."/>
            <person name="Li N."/>
            <person name="Shaw J."/>
            <person name="Prado M."/>
            <person name="Sherman C."/>
            <person name="Li X."/>
            <person name="Tang J."/>
            <person name="Blankenship R."/>
            <person name="Zhao T."/>
            <person name="Touchman J."/>
            <person name="Sattley M."/>
        </authorList>
    </citation>
    <scope>NUCLEOTIDE SEQUENCE [LARGE SCALE GENOMIC DNA]</scope>
    <source>
        <strain evidence="1 2">ANT.BR</strain>
    </source>
</reference>
<evidence type="ECO:0000313" key="1">
    <source>
        <dbReference type="EMBL" id="OLP07711.1"/>
    </source>
</evidence>
<dbReference type="CDD" id="cd21631">
    <property type="entry name" value="RHH_CopG_NikR-like"/>
    <property type="match status" value="1"/>
</dbReference>
<dbReference type="Proteomes" id="UP000185911">
    <property type="component" value="Unassembled WGS sequence"/>
</dbReference>
<dbReference type="EMBL" id="MSYM01000007">
    <property type="protein sequence ID" value="OLP07711.1"/>
    <property type="molecule type" value="Genomic_DNA"/>
</dbReference>
<keyword evidence="2" id="KW-1185">Reference proteome</keyword>
<accession>A0A1Q8YI20</accession>
<name>A0A1Q8YI20_9BURK</name>
<proteinExistence type="predicted"/>
<sequence length="117" mass="13401">MNRVQHFYSLLIAAYALFIRATGQFGNKPSLAPFFPHIYLQNDLYDNLKVHARTVGISISELIRRTLERDIQKDPTADATAFFKRLKPLKSFNNIDAQDHVQAIRSKSRVLKKGDAQ</sequence>
<gene>
    <name evidence="1" type="ORF">BLL52_0807</name>
</gene>
<evidence type="ECO:0000313" key="2">
    <source>
        <dbReference type="Proteomes" id="UP000185911"/>
    </source>
</evidence>
<organism evidence="1 2">
    <name type="scientific">Rhodoferax antarcticus ANT.BR</name>
    <dbReference type="NCBI Taxonomy" id="1111071"/>
    <lineage>
        <taxon>Bacteria</taxon>
        <taxon>Pseudomonadati</taxon>
        <taxon>Pseudomonadota</taxon>
        <taxon>Betaproteobacteria</taxon>
        <taxon>Burkholderiales</taxon>
        <taxon>Comamonadaceae</taxon>
        <taxon>Rhodoferax</taxon>
    </lineage>
</organism>
<dbReference type="AlphaFoldDB" id="A0A1Q8YI20"/>
<protein>
    <submittedName>
        <fullName evidence="1">Uncharacterized protein</fullName>
    </submittedName>
</protein>
<comment type="caution">
    <text evidence="1">The sequence shown here is derived from an EMBL/GenBank/DDBJ whole genome shotgun (WGS) entry which is preliminary data.</text>
</comment>
<dbReference type="RefSeq" id="WP_075585370.1">
    <property type="nucleotide sequence ID" value="NZ_MSYM01000007.1"/>
</dbReference>